<evidence type="ECO:0000313" key="1">
    <source>
        <dbReference type="EMBL" id="GAA3544438.1"/>
    </source>
</evidence>
<dbReference type="Proteomes" id="UP001500689">
    <property type="component" value="Unassembled WGS sequence"/>
</dbReference>
<dbReference type="Pfam" id="PF05331">
    <property type="entry name" value="DUF742"/>
    <property type="match status" value="1"/>
</dbReference>
<keyword evidence="2" id="KW-1185">Reference proteome</keyword>
<dbReference type="EMBL" id="BAAAZN010000005">
    <property type="protein sequence ID" value="GAA3544438.1"/>
    <property type="molecule type" value="Genomic_DNA"/>
</dbReference>
<sequence length="112" mass="12270">MPLRAAAAEQGKGQPRLEHELALEMLVSATELGRRLHRLLRTPYDRACALCAEAIAVAELAARLDLTVGTTRALVGELIDDQLVEAHPPIGGYPPQARRDALDRVFSRLHDL</sequence>
<gene>
    <name evidence="1" type="ORF">GCM10022222_30160</name>
</gene>
<name>A0ABP6W3R8_9PSEU</name>
<dbReference type="InterPro" id="IPR007995">
    <property type="entry name" value="DUF742"/>
</dbReference>
<reference evidence="2" key="1">
    <citation type="journal article" date="2019" name="Int. J. Syst. Evol. Microbiol.">
        <title>The Global Catalogue of Microorganisms (GCM) 10K type strain sequencing project: providing services to taxonomists for standard genome sequencing and annotation.</title>
        <authorList>
            <consortium name="The Broad Institute Genomics Platform"/>
            <consortium name="The Broad Institute Genome Sequencing Center for Infectious Disease"/>
            <person name="Wu L."/>
            <person name="Ma J."/>
        </authorList>
    </citation>
    <scope>NUCLEOTIDE SEQUENCE [LARGE SCALE GENOMIC DNA]</scope>
    <source>
        <strain evidence="2">JCM 16898</strain>
    </source>
</reference>
<accession>A0ABP6W3R8</accession>
<evidence type="ECO:0000313" key="2">
    <source>
        <dbReference type="Proteomes" id="UP001500689"/>
    </source>
</evidence>
<organism evidence="1 2">
    <name type="scientific">Amycolatopsis ultiminotia</name>
    <dbReference type="NCBI Taxonomy" id="543629"/>
    <lineage>
        <taxon>Bacteria</taxon>
        <taxon>Bacillati</taxon>
        <taxon>Actinomycetota</taxon>
        <taxon>Actinomycetes</taxon>
        <taxon>Pseudonocardiales</taxon>
        <taxon>Pseudonocardiaceae</taxon>
        <taxon>Amycolatopsis</taxon>
    </lineage>
</organism>
<proteinExistence type="predicted"/>
<evidence type="ECO:0008006" key="3">
    <source>
        <dbReference type="Google" id="ProtNLM"/>
    </source>
</evidence>
<comment type="caution">
    <text evidence="1">The sequence shown here is derived from an EMBL/GenBank/DDBJ whole genome shotgun (WGS) entry which is preliminary data.</text>
</comment>
<dbReference type="PANTHER" id="PTHR36221:SF1">
    <property type="entry name" value="DUF742 DOMAIN-CONTAINING PROTEIN"/>
    <property type="match status" value="1"/>
</dbReference>
<protein>
    <recommendedName>
        <fullName evidence="3">DUF742 domain-containing protein</fullName>
    </recommendedName>
</protein>
<dbReference type="PANTHER" id="PTHR36221">
    <property type="entry name" value="DUF742 DOMAIN-CONTAINING PROTEIN"/>
    <property type="match status" value="1"/>
</dbReference>